<protein>
    <recommendedName>
        <fullName evidence="8 10">Man(5)GlcNAc(2)-PP-dolichol translocation protein RFT1</fullName>
    </recommendedName>
</protein>
<evidence type="ECO:0000256" key="5">
    <source>
        <dbReference type="ARBA" id="ARBA00022824"/>
    </source>
</evidence>
<proteinExistence type="inferred from homology"/>
<keyword evidence="5 10" id="KW-0256">Endoplasmic reticulum</keyword>
<evidence type="ECO:0000256" key="1">
    <source>
        <dbReference type="ARBA" id="ARBA00004477"/>
    </source>
</evidence>
<dbReference type="PANTHER" id="PTHR13117">
    <property type="entry name" value="ENDOPLASMIC RETICULUM MULTISPAN TRANSMEMBRANE PROTEIN-RELATED"/>
    <property type="match status" value="1"/>
</dbReference>
<dbReference type="Pfam" id="PF04506">
    <property type="entry name" value="Rft-1"/>
    <property type="match status" value="1"/>
</dbReference>
<keyword evidence="12" id="KW-1185">Reference proteome</keyword>
<evidence type="ECO:0000256" key="7">
    <source>
        <dbReference type="ARBA" id="ARBA00023136"/>
    </source>
</evidence>
<keyword evidence="7 10" id="KW-0472">Membrane</keyword>
<comment type="similarity">
    <text evidence="3 10">Belongs to the RFT1 family.</text>
</comment>
<feature type="transmembrane region" description="Helical" evidence="10">
    <location>
        <begin position="149"/>
        <end position="168"/>
    </location>
</feature>
<accession>A0AA40F4P9</accession>
<dbReference type="Proteomes" id="UP001172155">
    <property type="component" value="Unassembled WGS sequence"/>
</dbReference>
<evidence type="ECO:0000256" key="9">
    <source>
        <dbReference type="ARBA" id="ARBA00045912"/>
    </source>
</evidence>
<dbReference type="PANTHER" id="PTHR13117:SF5">
    <property type="entry name" value="PROTEIN RFT1 HOMOLOG"/>
    <property type="match status" value="1"/>
</dbReference>
<comment type="caution">
    <text evidence="11">The sequence shown here is derived from an EMBL/GenBank/DDBJ whole genome shotgun (WGS) entry which is preliminary data.</text>
</comment>
<comment type="caution">
    <text evidence="10">Lacks conserved residue(s) required for the propagation of feature annotation.</text>
</comment>
<reference evidence="11" key="1">
    <citation type="submission" date="2023-06" db="EMBL/GenBank/DDBJ databases">
        <title>Genome-scale phylogeny and comparative genomics of the fungal order Sordariales.</title>
        <authorList>
            <consortium name="Lawrence Berkeley National Laboratory"/>
            <person name="Hensen N."/>
            <person name="Bonometti L."/>
            <person name="Westerberg I."/>
            <person name="Brannstrom I.O."/>
            <person name="Guillou S."/>
            <person name="Cros-Aarteil S."/>
            <person name="Calhoun S."/>
            <person name="Haridas S."/>
            <person name="Kuo A."/>
            <person name="Mondo S."/>
            <person name="Pangilinan J."/>
            <person name="Riley R."/>
            <person name="LaButti K."/>
            <person name="Andreopoulos B."/>
            <person name="Lipzen A."/>
            <person name="Chen C."/>
            <person name="Yanf M."/>
            <person name="Daum C."/>
            <person name="Ng V."/>
            <person name="Clum A."/>
            <person name="Steindorff A."/>
            <person name="Ohm R."/>
            <person name="Martin F."/>
            <person name="Silar P."/>
            <person name="Natvig D."/>
            <person name="Lalanne C."/>
            <person name="Gautier V."/>
            <person name="Ament-velasquez S.L."/>
            <person name="Kruys A."/>
            <person name="Hutchinson M.I."/>
            <person name="Powell A.J."/>
            <person name="Barry K."/>
            <person name="Miller A.N."/>
            <person name="Grigoriev I.V."/>
            <person name="Debuchy R."/>
            <person name="Gladieux P."/>
            <person name="Thoren M.H."/>
            <person name="Johannesson H."/>
        </authorList>
    </citation>
    <scope>NUCLEOTIDE SEQUENCE</scope>
    <source>
        <strain evidence="11">SMH3187-1</strain>
    </source>
</reference>
<feature type="transmembrane region" description="Helical" evidence="10">
    <location>
        <begin position="206"/>
        <end position="225"/>
    </location>
</feature>
<feature type="transmembrane region" description="Helical" evidence="10">
    <location>
        <begin position="53"/>
        <end position="73"/>
    </location>
</feature>
<dbReference type="GO" id="GO:0034203">
    <property type="term" value="P:glycolipid translocation"/>
    <property type="evidence" value="ECO:0007669"/>
    <property type="project" value="TreeGrafter"/>
</dbReference>
<feature type="transmembrane region" description="Helical" evidence="10">
    <location>
        <begin position="28"/>
        <end position="47"/>
    </location>
</feature>
<evidence type="ECO:0000256" key="3">
    <source>
        <dbReference type="ARBA" id="ARBA00010288"/>
    </source>
</evidence>
<evidence type="ECO:0000256" key="2">
    <source>
        <dbReference type="ARBA" id="ARBA00004922"/>
    </source>
</evidence>
<comment type="subcellular location">
    <subcellularLocation>
        <location evidence="1 10">Endoplasmic reticulum membrane</location>
        <topology evidence="1 10">Multi-pass membrane protein</topology>
    </subcellularLocation>
</comment>
<dbReference type="GO" id="GO:0006488">
    <property type="term" value="P:dolichol-linked oligosaccharide biosynthetic process"/>
    <property type="evidence" value="ECO:0007669"/>
    <property type="project" value="InterPro"/>
</dbReference>
<evidence type="ECO:0000313" key="12">
    <source>
        <dbReference type="Proteomes" id="UP001172155"/>
    </source>
</evidence>
<sequence length="438" mass="46617">MTSLKEKQTPTVSPSNTSSAKAVRGASLLILLQVISRAITFIANQLLLRFLTAQLLGIATQLEVYYLTVIFFARESLRVAIQRHETTTTTTKKDDDKTTTTNSSAQAAVNLGYLSIALGIPLALLFGWLYRASLAPSTLASTPYLLPSLYLYAFASILELLSEPAFVLMQTRLQFSTRAAAESTATLLRCTTTLSTAALVPLSGVLPFALGQLAYALGLLLIYTLHARRLALTEHFSLLPTPLPPTPHTTLRHLLPTPPLRLASSLLAQSAFKHLLTQGDTLLVTVLSPPSAQGIYALASNYGSLAARLVFQPIEEASRAYFSRSSAPSAHRSALASLLRAASPPAAPLLLALVAGPRWAGTGGAGACLAAYMYYLPLLAVNGVAEAFVASVASEGEVHAQSAWMGAFSVGFAGAGMFSERRFLQSSYEALRGKTKTS</sequence>
<keyword evidence="10" id="KW-0813">Transport</keyword>
<dbReference type="GO" id="GO:0005789">
    <property type="term" value="C:endoplasmic reticulum membrane"/>
    <property type="evidence" value="ECO:0007669"/>
    <property type="project" value="UniProtKB-SubCell"/>
</dbReference>
<comment type="pathway">
    <text evidence="2">Protein modification; protein glycosylation.</text>
</comment>
<evidence type="ECO:0000256" key="10">
    <source>
        <dbReference type="RuleBase" id="RU365067"/>
    </source>
</evidence>
<keyword evidence="6 10" id="KW-1133">Transmembrane helix</keyword>
<name>A0AA40F4P9_9PEZI</name>
<dbReference type="EMBL" id="JAUKUD010000002">
    <property type="protein sequence ID" value="KAK0751225.1"/>
    <property type="molecule type" value="Genomic_DNA"/>
</dbReference>
<gene>
    <name evidence="11" type="ORF">B0T18DRAFT_443779</name>
</gene>
<organism evidence="11 12">
    <name type="scientific">Schizothecium vesticola</name>
    <dbReference type="NCBI Taxonomy" id="314040"/>
    <lineage>
        <taxon>Eukaryota</taxon>
        <taxon>Fungi</taxon>
        <taxon>Dikarya</taxon>
        <taxon>Ascomycota</taxon>
        <taxon>Pezizomycotina</taxon>
        <taxon>Sordariomycetes</taxon>
        <taxon>Sordariomycetidae</taxon>
        <taxon>Sordariales</taxon>
        <taxon>Schizotheciaceae</taxon>
        <taxon>Schizothecium</taxon>
    </lineage>
</organism>
<evidence type="ECO:0000256" key="6">
    <source>
        <dbReference type="ARBA" id="ARBA00022989"/>
    </source>
</evidence>
<evidence type="ECO:0000256" key="4">
    <source>
        <dbReference type="ARBA" id="ARBA00022692"/>
    </source>
</evidence>
<feature type="transmembrane region" description="Helical" evidence="10">
    <location>
        <begin position="107"/>
        <end position="129"/>
    </location>
</feature>
<comment type="function">
    <text evidence="9 10">Intramembrane glycolipid transporter that operates in the biosynthetic pathway of dolichol-linked oligosaccharides, the glycan precursors employed in protein asparagine (N)-glycosylation. The sequential addition of sugars to dolichol pyrophosphate produces dolichol-linked oligosaccharides containing fourteen sugars, including two GlcNAcs, nine mannoses and three glucoses. Once assembled, the oligosaccharide is transferred from the lipid to nascent proteins by oligosaccharyltransferases. The assembly of dolichol-linked oligosaccharides begins on the cytosolic side of the endoplasmic reticulum membrane and finishes in its lumen. RFT1 could mediate the translocation of the cytosolically oriented intermediate DolPP-GlcNAc2Man5, produced by ALG11, into the ER lumen where dolichol-linked oligosaccharides assembly continues. However, the intramembrane lipid transporter activity could not be confirmed in vitro.</text>
</comment>
<dbReference type="AlphaFoldDB" id="A0AA40F4P9"/>
<evidence type="ECO:0000256" key="8">
    <source>
        <dbReference type="ARBA" id="ARBA00044793"/>
    </source>
</evidence>
<evidence type="ECO:0000313" key="11">
    <source>
        <dbReference type="EMBL" id="KAK0751225.1"/>
    </source>
</evidence>
<keyword evidence="4 10" id="KW-0812">Transmembrane</keyword>
<dbReference type="InterPro" id="IPR007594">
    <property type="entry name" value="RFT1"/>
</dbReference>